<sequence>MIISISVNQKHYKMHSTLITSNHTLPITNIEELASTLANVFNTTVDYGYWDNGTIHDFGYQSMNRIVNTETDLYAELIDNKLMNNGKCEYIFEIGEVAIKIYKEILSFDYPFDLDINTLNQDQWKEKDYLVHLHLDLKNLGALQVLYADDSLMQASTILTQKEQTWNEFKSNIQQKIPNFVVQL</sequence>
<proteinExistence type="predicted"/>
<dbReference type="EMBL" id="JAZGZR010000005">
    <property type="protein sequence ID" value="MFK7048868.1"/>
    <property type="molecule type" value="Genomic_DNA"/>
</dbReference>
<name>A0ABW8PMP8_9FLAO</name>
<reference evidence="1 2" key="1">
    <citation type="submission" date="2024-02" db="EMBL/GenBank/DDBJ databases">
        <title>Comparative Genomic Analysis of Flavobacterium Species Causing Columnaris Disease of Freshwater Fish in Thailand: Insights into Virulence and Resistance Mechanisms.</title>
        <authorList>
            <person name="Nguyen D."/>
            <person name="Chokmangmeepisarn P."/>
            <person name="Khianchaikhan K."/>
            <person name="Morishita M."/>
            <person name="Bunnoy A."/>
            <person name="Rodkhum C."/>
        </authorList>
    </citation>
    <scope>NUCLEOTIDE SEQUENCE [LARGE SCALE GENOMIC DNA]</scope>
    <source>
        <strain evidence="1 2">KCRT2007</strain>
    </source>
</reference>
<organism evidence="1 2">
    <name type="scientific">Flavobacterium davisii</name>
    <dbReference type="NCBI Taxonomy" id="2906077"/>
    <lineage>
        <taxon>Bacteria</taxon>
        <taxon>Pseudomonadati</taxon>
        <taxon>Bacteroidota</taxon>
        <taxon>Flavobacteriia</taxon>
        <taxon>Flavobacteriales</taxon>
        <taxon>Flavobacteriaceae</taxon>
        <taxon>Flavobacterium</taxon>
    </lineage>
</organism>
<dbReference type="Proteomes" id="UP001621813">
    <property type="component" value="Unassembled WGS sequence"/>
</dbReference>
<evidence type="ECO:0000313" key="1">
    <source>
        <dbReference type="EMBL" id="MFK7048868.1"/>
    </source>
</evidence>
<comment type="caution">
    <text evidence="1">The sequence shown here is derived from an EMBL/GenBank/DDBJ whole genome shotgun (WGS) entry which is preliminary data.</text>
</comment>
<evidence type="ECO:0000313" key="2">
    <source>
        <dbReference type="Proteomes" id="UP001621813"/>
    </source>
</evidence>
<gene>
    <name evidence="1" type="ORF">V3Q77_03105</name>
</gene>
<accession>A0ABW8PMP8</accession>
<protein>
    <submittedName>
        <fullName evidence="1">Uncharacterized protein</fullName>
    </submittedName>
</protein>
<keyword evidence="2" id="KW-1185">Reference proteome</keyword>